<sequence>MKILGIWVPLIFLLAARFQEISSVNVVVIREDHNDKSIESSREATSHEESEEIDMLMDLIEKEAR</sequence>
<feature type="non-terminal residue" evidence="2">
    <location>
        <position position="65"/>
    </location>
</feature>
<feature type="chain" id="PRO_5001830927" evidence="1">
    <location>
        <begin position="24"/>
        <end position="65"/>
    </location>
</feature>
<gene>
    <name evidence="2" type="ORF">X975_18464</name>
</gene>
<evidence type="ECO:0000313" key="3">
    <source>
        <dbReference type="Proteomes" id="UP000054359"/>
    </source>
</evidence>
<keyword evidence="1" id="KW-0732">Signal</keyword>
<dbReference type="AlphaFoldDB" id="A0A087US07"/>
<proteinExistence type="predicted"/>
<reference evidence="2 3" key="1">
    <citation type="submission" date="2013-11" db="EMBL/GenBank/DDBJ databases">
        <title>Genome sequencing of Stegodyphus mimosarum.</title>
        <authorList>
            <person name="Bechsgaard J."/>
        </authorList>
    </citation>
    <scope>NUCLEOTIDE SEQUENCE [LARGE SCALE GENOMIC DNA]</scope>
</reference>
<keyword evidence="3" id="KW-1185">Reference proteome</keyword>
<evidence type="ECO:0000313" key="2">
    <source>
        <dbReference type="EMBL" id="KFM80146.1"/>
    </source>
</evidence>
<accession>A0A087US07</accession>
<dbReference type="EMBL" id="KK121297">
    <property type="protein sequence ID" value="KFM80146.1"/>
    <property type="molecule type" value="Genomic_DNA"/>
</dbReference>
<name>A0A087US07_STEMI</name>
<organism evidence="2 3">
    <name type="scientific">Stegodyphus mimosarum</name>
    <name type="common">African social velvet spider</name>
    <dbReference type="NCBI Taxonomy" id="407821"/>
    <lineage>
        <taxon>Eukaryota</taxon>
        <taxon>Metazoa</taxon>
        <taxon>Ecdysozoa</taxon>
        <taxon>Arthropoda</taxon>
        <taxon>Chelicerata</taxon>
        <taxon>Arachnida</taxon>
        <taxon>Araneae</taxon>
        <taxon>Araneomorphae</taxon>
        <taxon>Entelegynae</taxon>
        <taxon>Eresoidea</taxon>
        <taxon>Eresidae</taxon>
        <taxon>Stegodyphus</taxon>
    </lineage>
</organism>
<feature type="signal peptide" evidence="1">
    <location>
        <begin position="1"/>
        <end position="23"/>
    </location>
</feature>
<protein>
    <submittedName>
        <fullName evidence="2">Uncharacterized protein</fullName>
    </submittedName>
</protein>
<evidence type="ECO:0000256" key="1">
    <source>
        <dbReference type="SAM" id="SignalP"/>
    </source>
</evidence>
<dbReference type="Proteomes" id="UP000054359">
    <property type="component" value="Unassembled WGS sequence"/>
</dbReference>